<evidence type="ECO:0000313" key="7">
    <source>
        <dbReference type="EMBL" id="CCM02290.1"/>
    </source>
</evidence>
<feature type="transmembrane region" description="Helical" evidence="6">
    <location>
        <begin position="20"/>
        <end position="50"/>
    </location>
</feature>
<keyword evidence="8" id="KW-1185">Reference proteome</keyword>
<dbReference type="HOGENOM" id="CLU_400099_0_0_1"/>
<keyword evidence="4 6" id="KW-0472">Membrane</keyword>
<comment type="subcellular location">
    <subcellularLocation>
        <location evidence="1">Membrane</location>
        <topology evidence="1">Multi-pass membrane protein</topology>
    </subcellularLocation>
</comment>
<organism evidence="7 8">
    <name type="scientific">Fibroporia radiculosa</name>
    <dbReference type="NCBI Taxonomy" id="599839"/>
    <lineage>
        <taxon>Eukaryota</taxon>
        <taxon>Fungi</taxon>
        <taxon>Dikarya</taxon>
        <taxon>Basidiomycota</taxon>
        <taxon>Agaricomycotina</taxon>
        <taxon>Agaricomycetes</taxon>
        <taxon>Polyporales</taxon>
        <taxon>Fibroporiaceae</taxon>
        <taxon>Fibroporia</taxon>
    </lineage>
</organism>
<evidence type="ECO:0000256" key="2">
    <source>
        <dbReference type="ARBA" id="ARBA00022692"/>
    </source>
</evidence>
<evidence type="ECO:0000256" key="4">
    <source>
        <dbReference type="ARBA" id="ARBA00023136"/>
    </source>
</evidence>
<evidence type="ECO:0000256" key="3">
    <source>
        <dbReference type="ARBA" id="ARBA00022989"/>
    </source>
</evidence>
<dbReference type="AlphaFoldDB" id="J4GP61"/>
<dbReference type="Proteomes" id="UP000006352">
    <property type="component" value="Unassembled WGS sequence"/>
</dbReference>
<feature type="compositionally biased region" description="Low complexity" evidence="5">
    <location>
        <begin position="512"/>
        <end position="524"/>
    </location>
</feature>
<dbReference type="GO" id="GO:0004930">
    <property type="term" value="F:G protein-coupled receptor activity"/>
    <property type="evidence" value="ECO:0007669"/>
    <property type="project" value="TreeGrafter"/>
</dbReference>
<protein>
    <recommendedName>
        <fullName evidence="9">G-protein coupled receptors family 1 profile domain-containing protein</fullName>
    </recommendedName>
</protein>
<evidence type="ECO:0008006" key="9">
    <source>
        <dbReference type="Google" id="ProtNLM"/>
    </source>
</evidence>
<gene>
    <name evidence="7" type="ORF">FIBRA_04378</name>
</gene>
<dbReference type="RefSeq" id="XP_012181573.1">
    <property type="nucleotide sequence ID" value="XM_012326183.1"/>
</dbReference>
<evidence type="ECO:0000256" key="1">
    <source>
        <dbReference type="ARBA" id="ARBA00004141"/>
    </source>
</evidence>
<feature type="transmembrane region" description="Helical" evidence="6">
    <location>
        <begin position="268"/>
        <end position="291"/>
    </location>
</feature>
<dbReference type="SUPFAM" id="SSF81321">
    <property type="entry name" value="Family A G protein-coupled receptor-like"/>
    <property type="match status" value="1"/>
</dbReference>
<dbReference type="Gene3D" id="1.20.1070.10">
    <property type="entry name" value="Rhodopsin 7-helix transmembrane proteins"/>
    <property type="match status" value="1"/>
</dbReference>
<dbReference type="InParanoid" id="J4GP61"/>
<feature type="region of interest" description="Disordered" evidence="5">
    <location>
        <begin position="466"/>
        <end position="575"/>
    </location>
</feature>
<dbReference type="GO" id="GO:0007189">
    <property type="term" value="P:adenylate cyclase-activating G protein-coupled receptor signaling pathway"/>
    <property type="evidence" value="ECO:0007669"/>
    <property type="project" value="TreeGrafter"/>
</dbReference>
<dbReference type="GeneID" id="24097201"/>
<evidence type="ECO:0000313" key="8">
    <source>
        <dbReference type="Proteomes" id="UP000006352"/>
    </source>
</evidence>
<evidence type="ECO:0000256" key="6">
    <source>
        <dbReference type="SAM" id="Phobius"/>
    </source>
</evidence>
<keyword evidence="2 6" id="KW-0812">Transmembrane</keyword>
<dbReference type="PANTHER" id="PTHR23112">
    <property type="entry name" value="G PROTEIN-COUPLED RECEPTOR 157-RELATED"/>
    <property type="match status" value="1"/>
</dbReference>
<evidence type="ECO:0000256" key="5">
    <source>
        <dbReference type="SAM" id="MobiDB-lite"/>
    </source>
</evidence>
<sequence>MSKIPADVLAVYQHGQASSWIVVVVFAILSVVAMGFFLAHVSWISLHMYLAARGVAASQERKRSFFQTQLGVYTVSLLLSNFITSIAFLINARWFELKRVESGSLCHSQAVLRQIGGTATAYFTGAIAAHAFISLICHRAMPPWFSSAAVAFGWAISIVIGEAPAPGVLPLFVKSNKLGLAYGFNGLSCGISPGYSAFEVVLTIVPEFLAILVAIAVYWLIFLVLGGALSIHHGLKLCLKSDANEGGAIPAGQCPQYYRFVKAVAKSLVWYPIAYTFFSFPSLVVIMMRATRDHVPFGLQVFADTSSAMLGLANSLVLLRTLRILSPYLVTQLPQDAPLGDSDSFFAPSASPIDLEVGATERQQSGGIQRRQICSSNPESLMSIYSNPSKRDSLPVSVLKALVDAVSHVATSHASLSGTQKDFAPIASTGNTIDLVSPFTLSSTIPHPTPTIQRPSAIPLLRRSTLMKPLPPSPCQSKSPLLLDSTIDMPPRSASSSFYERRQIIPEDIDPGKTQPPTKPGTRPSTISISSMHEHMAALSPPSSRSPRFRGGDLPSDRRQTIASSTSPCRGLPASPRMFKMQQEMAQVSLPNLPAAVKHPVMQPLPTAKRSSVQRPFSYNMQLSHAAVPSSPASSPAKVAGSRPLPRVSMIGASAFASIPEPPAGTLASRRSVRTTVSASLTSASGYI</sequence>
<accession>J4GP61</accession>
<name>J4GP61_9APHY</name>
<feature type="transmembrane region" description="Helical" evidence="6">
    <location>
        <begin position="297"/>
        <end position="319"/>
    </location>
</feature>
<reference evidence="7 8" key="1">
    <citation type="journal article" date="2012" name="Appl. Environ. Microbiol.">
        <title>Short-read sequencing for genomic analysis of the brown rot fungus Fibroporia radiculosa.</title>
        <authorList>
            <person name="Tang J.D."/>
            <person name="Perkins A.D."/>
            <person name="Sonstegard T.S."/>
            <person name="Schroeder S.G."/>
            <person name="Burgess S.C."/>
            <person name="Diehl S.V."/>
        </authorList>
    </citation>
    <scope>NUCLEOTIDE SEQUENCE [LARGE SCALE GENOMIC DNA]</scope>
    <source>
        <strain evidence="7 8">TFFH 294</strain>
    </source>
</reference>
<feature type="transmembrane region" description="Helical" evidence="6">
    <location>
        <begin position="70"/>
        <end position="95"/>
    </location>
</feature>
<dbReference type="STRING" id="599839.J4GP61"/>
<feature type="transmembrane region" description="Helical" evidence="6">
    <location>
        <begin position="144"/>
        <end position="161"/>
    </location>
</feature>
<proteinExistence type="predicted"/>
<feature type="transmembrane region" description="Helical" evidence="6">
    <location>
        <begin position="208"/>
        <end position="231"/>
    </location>
</feature>
<feature type="transmembrane region" description="Helical" evidence="6">
    <location>
        <begin position="115"/>
        <end position="137"/>
    </location>
</feature>
<keyword evidence="3 6" id="KW-1133">Transmembrane helix</keyword>
<dbReference type="PANTHER" id="PTHR23112:SF37">
    <property type="entry name" value="G PROTEIN-COUPLED RECEPTOR GPR1"/>
    <property type="match status" value="1"/>
</dbReference>
<dbReference type="EMBL" id="HE797073">
    <property type="protein sequence ID" value="CCM02290.1"/>
    <property type="molecule type" value="Genomic_DNA"/>
</dbReference>
<dbReference type="GO" id="GO:0005886">
    <property type="term" value="C:plasma membrane"/>
    <property type="evidence" value="ECO:0007669"/>
    <property type="project" value="TreeGrafter"/>
</dbReference>
<dbReference type="OrthoDB" id="100006at2759"/>